<dbReference type="Proteomes" id="UP000265520">
    <property type="component" value="Unassembled WGS sequence"/>
</dbReference>
<reference evidence="1 2" key="1">
    <citation type="journal article" date="2018" name="Front. Plant Sci.">
        <title>Red Clover (Trifolium pratense) and Zigzag Clover (T. medium) - A Picture of Genomic Similarities and Differences.</title>
        <authorList>
            <person name="Dluhosova J."/>
            <person name="Istvanek J."/>
            <person name="Nedelnik J."/>
            <person name="Repkova J."/>
        </authorList>
    </citation>
    <scope>NUCLEOTIDE SEQUENCE [LARGE SCALE GENOMIC DNA]</scope>
    <source>
        <strain evidence="2">cv. 10/8</strain>
        <tissue evidence="1">Leaf</tissue>
    </source>
</reference>
<accession>A0A392U8W2</accession>
<keyword evidence="2" id="KW-1185">Reference proteome</keyword>
<evidence type="ECO:0000313" key="2">
    <source>
        <dbReference type="Proteomes" id="UP000265520"/>
    </source>
</evidence>
<organism evidence="1 2">
    <name type="scientific">Trifolium medium</name>
    <dbReference type="NCBI Taxonomy" id="97028"/>
    <lineage>
        <taxon>Eukaryota</taxon>
        <taxon>Viridiplantae</taxon>
        <taxon>Streptophyta</taxon>
        <taxon>Embryophyta</taxon>
        <taxon>Tracheophyta</taxon>
        <taxon>Spermatophyta</taxon>
        <taxon>Magnoliopsida</taxon>
        <taxon>eudicotyledons</taxon>
        <taxon>Gunneridae</taxon>
        <taxon>Pentapetalae</taxon>
        <taxon>rosids</taxon>
        <taxon>fabids</taxon>
        <taxon>Fabales</taxon>
        <taxon>Fabaceae</taxon>
        <taxon>Papilionoideae</taxon>
        <taxon>50 kb inversion clade</taxon>
        <taxon>NPAAA clade</taxon>
        <taxon>Hologalegina</taxon>
        <taxon>IRL clade</taxon>
        <taxon>Trifolieae</taxon>
        <taxon>Trifolium</taxon>
    </lineage>
</organism>
<protein>
    <submittedName>
        <fullName evidence="1">Uncharacterized protein</fullName>
    </submittedName>
</protein>
<dbReference type="AlphaFoldDB" id="A0A392U8W2"/>
<comment type="caution">
    <text evidence="1">The sequence shown here is derived from an EMBL/GenBank/DDBJ whole genome shotgun (WGS) entry which is preliminary data.</text>
</comment>
<proteinExistence type="predicted"/>
<dbReference type="EMBL" id="LXQA010752652">
    <property type="protein sequence ID" value="MCI69267.1"/>
    <property type="molecule type" value="Genomic_DNA"/>
</dbReference>
<feature type="non-terminal residue" evidence="1">
    <location>
        <position position="1"/>
    </location>
</feature>
<name>A0A392U8W2_9FABA</name>
<evidence type="ECO:0000313" key="1">
    <source>
        <dbReference type="EMBL" id="MCI69267.1"/>
    </source>
</evidence>
<sequence>VAIDVGFGRDYGSINATVIEMGLKSLDVKTDTRIRLGDPVNWIL</sequence>